<dbReference type="Gene3D" id="3.20.20.80">
    <property type="entry name" value="Glycosidases"/>
    <property type="match status" value="1"/>
</dbReference>
<dbReference type="GO" id="GO:0016787">
    <property type="term" value="F:hydrolase activity"/>
    <property type="evidence" value="ECO:0007669"/>
    <property type="project" value="UniProtKB-KW"/>
</dbReference>
<dbReference type="PANTHER" id="PTHR46066">
    <property type="entry name" value="CHITINASE DOMAIN-CONTAINING PROTEIN 1 FAMILY MEMBER"/>
    <property type="match status" value="1"/>
</dbReference>
<dbReference type="InterPro" id="IPR017853">
    <property type="entry name" value="GH"/>
</dbReference>
<dbReference type="PROSITE" id="PS51257">
    <property type="entry name" value="PROKAR_LIPOPROTEIN"/>
    <property type="match status" value="1"/>
</dbReference>
<feature type="signal peptide" evidence="1">
    <location>
        <begin position="1"/>
        <end position="30"/>
    </location>
</feature>
<organism evidence="3 4">
    <name type="scientific">Anaerospora hongkongensis</name>
    <dbReference type="NCBI Taxonomy" id="244830"/>
    <lineage>
        <taxon>Bacteria</taxon>
        <taxon>Bacillati</taxon>
        <taxon>Bacillota</taxon>
        <taxon>Negativicutes</taxon>
        <taxon>Selenomonadales</taxon>
        <taxon>Sporomusaceae</taxon>
        <taxon>Anaerospora</taxon>
    </lineage>
</organism>
<proteinExistence type="predicted"/>
<feature type="chain" id="PRO_5021031159" evidence="1">
    <location>
        <begin position="31"/>
        <end position="340"/>
    </location>
</feature>
<dbReference type="Gene3D" id="3.10.50.10">
    <property type="match status" value="1"/>
</dbReference>
<dbReference type="Pfam" id="PF00704">
    <property type="entry name" value="Glyco_hydro_18"/>
    <property type="match status" value="1"/>
</dbReference>
<dbReference type="SUPFAM" id="SSF51445">
    <property type="entry name" value="(Trans)glycosidases"/>
    <property type="match status" value="1"/>
</dbReference>
<gene>
    <name evidence="3" type="ORF">EV210_103216</name>
</gene>
<reference evidence="3 4" key="1">
    <citation type="submission" date="2019-03" db="EMBL/GenBank/DDBJ databases">
        <title>Genomic Encyclopedia of Type Strains, Phase IV (KMG-IV): sequencing the most valuable type-strain genomes for metagenomic binning, comparative biology and taxonomic classification.</title>
        <authorList>
            <person name="Goeker M."/>
        </authorList>
    </citation>
    <scope>NUCLEOTIDE SEQUENCE [LARGE SCALE GENOMIC DNA]</scope>
    <source>
        <strain evidence="3 4">DSM 15969</strain>
    </source>
</reference>
<dbReference type="InterPro" id="IPR001223">
    <property type="entry name" value="Glyco_hydro18_cat"/>
</dbReference>
<dbReference type="AlphaFoldDB" id="A0A4R1PZY6"/>
<dbReference type="EMBL" id="SLUI01000003">
    <property type="protein sequence ID" value="TCL38736.1"/>
    <property type="molecule type" value="Genomic_DNA"/>
</dbReference>
<dbReference type="GO" id="GO:0005975">
    <property type="term" value="P:carbohydrate metabolic process"/>
    <property type="evidence" value="ECO:0007669"/>
    <property type="project" value="InterPro"/>
</dbReference>
<protein>
    <submittedName>
        <fullName evidence="3">Glycosyl hydrolase family 18 (Putative chitinase)</fullName>
    </submittedName>
</protein>
<name>A0A4R1PZY6_9FIRM</name>
<dbReference type="InterPro" id="IPR029070">
    <property type="entry name" value="Chitinase_insertion_sf"/>
</dbReference>
<keyword evidence="4" id="KW-1185">Reference proteome</keyword>
<dbReference type="PANTHER" id="PTHR46066:SF2">
    <property type="entry name" value="CHITINASE DOMAIN-CONTAINING PROTEIN 1"/>
    <property type="match status" value="1"/>
</dbReference>
<dbReference type="RefSeq" id="WP_243650451.1">
    <property type="nucleotide sequence ID" value="NZ_SLUI01000003.1"/>
</dbReference>
<dbReference type="Proteomes" id="UP000295063">
    <property type="component" value="Unassembled WGS sequence"/>
</dbReference>
<accession>A0A4R1PZY6</accession>
<evidence type="ECO:0000259" key="2">
    <source>
        <dbReference type="Pfam" id="PF00704"/>
    </source>
</evidence>
<comment type="caution">
    <text evidence="3">The sequence shown here is derived from an EMBL/GenBank/DDBJ whole genome shotgun (WGS) entry which is preliminary data.</text>
</comment>
<sequence>MKKLYAGMLKGSIIAIALVFLAGCNYNSQAAVSGPVQKSAWLAYWDLEAGEKDLAKVSKKLEKLSYFGAYFDKDDRLFLPKELSDKKTELQKQKGNYQTYLTFVNDKQNADGSAVMKDIDILRRLFADEPAMDKHIAEIIAMTKQGGYDGIEIDYERIWKDEKVGQAFIRFTEKLYEQAINQDLDLRVILEPGTPFTSVDFPRGPEYVVMLYNLHGLHNSPGPKADKEFIQKKVKQMAALPGEKAVALSTGGCLWGDNGEKRFLTEVEARTLAATYGVQQKRDEDSQCLVFAYKEKGVAYQVWYADSKTLQYWIVAAQEQGVNQISLWRLGGNVDINKLN</sequence>
<keyword evidence="3" id="KW-0378">Hydrolase</keyword>
<evidence type="ECO:0000313" key="4">
    <source>
        <dbReference type="Proteomes" id="UP000295063"/>
    </source>
</evidence>
<evidence type="ECO:0000256" key="1">
    <source>
        <dbReference type="SAM" id="SignalP"/>
    </source>
</evidence>
<keyword evidence="1" id="KW-0732">Signal</keyword>
<evidence type="ECO:0000313" key="3">
    <source>
        <dbReference type="EMBL" id="TCL38736.1"/>
    </source>
</evidence>
<feature type="domain" description="GH18" evidence="2">
    <location>
        <begin position="124"/>
        <end position="331"/>
    </location>
</feature>